<name>A0A9Q1K3X8_9CARY</name>
<dbReference type="AlphaFoldDB" id="A0A9Q1K3X8"/>
<evidence type="ECO:0000313" key="2">
    <source>
        <dbReference type="Proteomes" id="UP001153076"/>
    </source>
</evidence>
<keyword evidence="2" id="KW-1185">Reference proteome</keyword>
<accession>A0A9Q1K3X8</accession>
<dbReference type="EMBL" id="JAKOGI010000349">
    <property type="protein sequence ID" value="KAJ8436355.1"/>
    <property type="molecule type" value="Genomic_DNA"/>
</dbReference>
<reference evidence="1" key="1">
    <citation type="submission" date="2022-04" db="EMBL/GenBank/DDBJ databases">
        <title>Carnegiea gigantea Genome sequencing and assembly v2.</title>
        <authorList>
            <person name="Copetti D."/>
            <person name="Sanderson M.J."/>
            <person name="Burquez A."/>
            <person name="Wojciechowski M.F."/>
        </authorList>
    </citation>
    <scope>NUCLEOTIDE SEQUENCE</scope>
    <source>
        <strain evidence="1">SGP5-SGP5p</strain>
        <tissue evidence="1">Aerial part</tissue>
    </source>
</reference>
<sequence length="192" mass="21356">MYHLDLRGTTLGARPGPYSRHPTWEPCHHSVEDVLDHLENAEVPCRFLSDSEVEVPAELVVVRGKRLKRARIPPQVPLEGFPDVVGRPLGTKEGEGYIARPRVLLLLVAVYLWMAGPRDVAPIALHPSLEGALPQLLEADFLMPIIHLCKTPNFTALLRSIAQNTTWGILGRPKYRAASSAIIRSKSRHRSS</sequence>
<gene>
    <name evidence="1" type="ORF">Cgig2_009920</name>
</gene>
<organism evidence="1 2">
    <name type="scientific">Carnegiea gigantea</name>
    <dbReference type="NCBI Taxonomy" id="171969"/>
    <lineage>
        <taxon>Eukaryota</taxon>
        <taxon>Viridiplantae</taxon>
        <taxon>Streptophyta</taxon>
        <taxon>Embryophyta</taxon>
        <taxon>Tracheophyta</taxon>
        <taxon>Spermatophyta</taxon>
        <taxon>Magnoliopsida</taxon>
        <taxon>eudicotyledons</taxon>
        <taxon>Gunneridae</taxon>
        <taxon>Pentapetalae</taxon>
        <taxon>Caryophyllales</taxon>
        <taxon>Cactineae</taxon>
        <taxon>Cactaceae</taxon>
        <taxon>Cactoideae</taxon>
        <taxon>Echinocereeae</taxon>
        <taxon>Carnegiea</taxon>
    </lineage>
</organism>
<proteinExistence type="predicted"/>
<comment type="caution">
    <text evidence="1">The sequence shown here is derived from an EMBL/GenBank/DDBJ whole genome shotgun (WGS) entry which is preliminary data.</text>
</comment>
<dbReference type="Proteomes" id="UP001153076">
    <property type="component" value="Unassembled WGS sequence"/>
</dbReference>
<evidence type="ECO:0000313" key="1">
    <source>
        <dbReference type="EMBL" id="KAJ8436355.1"/>
    </source>
</evidence>
<protein>
    <submittedName>
        <fullName evidence="1">Uncharacterized protein</fullName>
    </submittedName>
</protein>